<feature type="region of interest" description="Disordered" evidence="1">
    <location>
        <begin position="72"/>
        <end position="92"/>
    </location>
</feature>
<evidence type="ECO:0000313" key="3">
    <source>
        <dbReference type="Proteomes" id="UP000634136"/>
    </source>
</evidence>
<protein>
    <submittedName>
        <fullName evidence="2">RVP_2 domain-containing protein</fullName>
    </submittedName>
</protein>
<dbReference type="EMBL" id="JAAIUW010000001">
    <property type="protein sequence ID" value="KAF7844237.1"/>
    <property type="molecule type" value="Genomic_DNA"/>
</dbReference>
<dbReference type="AlphaFoldDB" id="A0A834XHA1"/>
<gene>
    <name evidence="2" type="ORF">G2W53_001142</name>
</gene>
<dbReference type="OrthoDB" id="1751726at2759"/>
<reference evidence="2" key="1">
    <citation type="submission" date="2020-09" db="EMBL/GenBank/DDBJ databases">
        <title>Genome-Enabled Discovery of Anthraquinone Biosynthesis in Senna tora.</title>
        <authorList>
            <person name="Kang S.-H."/>
            <person name="Pandey R.P."/>
            <person name="Lee C.-M."/>
            <person name="Sim J.-S."/>
            <person name="Jeong J.-T."/>
            <person name="Choi B.-S."/>
            <person name="Jung M."/>
            <person name="Ginzburg D."/>
            <person name="Zhao K."/>
            <person name="Won S.Y."/>
            <person name="Oh T.-J."/>
            <person name="Yu Y."/>
            <person name="Kim N.-H."/>
            <person name="Lee O.R."/>
            <person name="Lee T.-H."/>
            <person name="Bashyal P."/>
            <person name="Kim T.-S."/>
            <person name="Lee W.-H."/>
            <person name="Kawkins C."/>
            <person name="Kim C.-K."/>
            <person name="Kim J.S."/>
            <person name="Ahn B.O."/>
            <person name="Rhee S.Y."/>
            <person name="Sohng J.K."/>
        </authorList>
    </citation>
    <scope>NUCLEOTIDE SEQUENCE</scope>
    <source>
        <tissue evidence="2">Leaf</tissue>
    </source>
</reference>
<organism evidence="2 3">
    <name type="scientific">Senna tora</name>
    <dbReference type="NCBI Taxonomy" id="362788"/>
    <lineage>
        <taxon>Eukaryota</taxon>
        <taxon>Viridiplantae</taxon>
        <taxon>Streptophyta</taxon>
        <taxon>Embryophyta</taxon>
        <taxon>Tracheophyta</taxon>
        <taxon>Spermatophyta</taxon>
        <taxon>Magnoliopsida</taxon>
        <taxon>eudicotyledons</taxon>
        <taxon>Gunneridae</taxon>
        <taxon>Pentapetalae</taxon>
        <taxon>rosids</taxon>
        <taxon>fabids</taxon>
        <taxon>Fabales</taxon>
        <taxon>Fabaceae</taxon>
        <taxon>Caesalpinioideae</taxon>
        <taxon>Cassia clade</taxon>
        <taxon>Senna</taxon>
    </lineage>
</organism>
<evidence type="ECO:0000256" key="1">
    <source>
        <dbReference type="SAM" id="MobiDB-lite"/>
    </source>
</evidence>
<dbReference type="Proteomes" id="UP000634136">
    <property type="component" value="Unassembled WGS sequence"/>
</dbReference>
<comment type="caution">
    <text evidence="2">The sequence shown here is derived from an EMBL/GenBank/DDBJ whole genome shotgun (WGS) entry which is preliminary data.</text>
</comment>
<evidence type="ECO:0000313" key="2">
    <source>
        <dbReference type="EMBL" id="KAF7844237.1"/>
    </source>
</evidence>
<keyword evidence="3" id="KW-1185">Reference proteome</keyword>
<name>A0A834XHA1_9FABA</name>
<accession>A0A834XHA1</accession>
<sequence length="199" mass="22470">MGTDLERWLFKMEEFFELYETPMKQRVKLASLHMEGDASDWNCNKREQWKNIKPHLKSSPLRYKDSLDLAYHPNSNSAQGGSNGGSKGGLISSIAGSNVQQSSVGSTTNSGGKMPPNYRRLMAEEIHIKRAKEQFHPSTLRVTGSYQGTTVMVLIDNGSTHNFIKREMAMNLKLPMTAVKPFKISMALTWCFGYSDWQN</sequence>
<proteinExistence type="predicted"/>